<evidence type="ECO:0000313" key="1">
    <source>
        <dbReference type="EMBL" id="SGZ02367.1"/>
    </source>
</evidence>
<dbReference type="EMBL" id="FPLJ01000132">
    <property type="protein sequence ID" value="SGZ02367.1"/>
    <property type="molecule type" value="Genomic_DNA"/>
</dbReference>
<sequence length="57" mass="7036">MEQDKKDRVFYELLQNSLLHLYQFVSETPRFVPNEKRNKILTSYFKNQMVKKELKKN</sequence>
<accession>A0ABY1HJR2</accession>
<proteinExistence type="predicted"/>
<reference evidence="1 2" key="1">
    <citation type="submission" date="2016-11" db="EMBL/GenBank/DDBJ databases">
        <authorList>
            <person name="Klemetsen T."/>
        </authorList>
    </citation>
    <scope>NUCLEOTIDE SEQUENCE [LARGE SCALE GENOMIC DNA]</scope>
    <source>
        <strain evidence="1">MT 2528</strain>
    </source>
</reference>
<keyword evidence="2" id="KW-1185">Reference proteome</keyword>
<dbReference type="GeneID" id="61298385"/>
<dbReference type="Proteomes" id="UP000182660">
    <property type="component" value="Unassembled WGS sequence"/>
</dbReference>
<organism evidence="1 2">
    <name type="scientific">Moritella viscosa</name>
    <dbReference type="NCBI Taxonomy" id="80854"/>
    <lineage>
        <taxon>Bacteria</taxon>
        <taxon>Pseudomonadati</taxon>
        <taxon>Pseudomonadota</taxon>
        <taxon>Gammaproteobacteria</taxon>
        <taxon>Alteromonadales</taxon>
        <taxon>Moritellaceae</taxon>
        <taxon>Moritella</taxon>
    </lineage>
</organism>
<protein>
    <submittedName>
        <fullName evidence="1">Uncharacterized protein</fullName>
    </submittedName>
</protein>
<gene>
    <name evidence="1" type="ORF">MT2528_4376</name>
</gene>
<evidence type="ECO:0000313" key="2">
    <source>
        <dbReference type="Proteomes" id="UP000182660"/>
    </source>
</evidence>
<comment type="caution">
    <text evidence="1">The sequence shown here is derived from an EMBL/GenBank/DDBJ whole genome shotgun (WGS) entry which is preliminary data.</text>
</comment>
<name>A0ABY1HJR2_9GAMM</name>
<dbReference type="RefSeq" id="WP_170860817.1">
    <property type="nucleotide sequence ID" value="NZ_CAWQZC010000045.1"/>
</dbReference>